<keyword evidence="4" id="KW-0720">Serine protease</keyword>
<organism evidence="5 6">
    <name type="scientific">Campylobacter concisus</name>
    <dbReference type="NCBI Taxonomy" id="199"/>
    <lineage>
        <taxon>Bacteria</taxon>
        <taxon>Pseudomonadati</taxon>
        <taxon>Campylobacterota</taxon>
        <taxon>Epsilonproteobacteria</taxon>
        <taxon>Campylobacterales</taxon>
        <taxon>Campylobacteraceae</taxon>
        <taxon>Campylobacter</taxon>
    </lineage>
</organism>
<dbReference type="Proteomes" id="UP000196534">
    <property type="component" value="Unassembled WGS sequence"/>
</dbReference>
<protein>
    <submittedName>
        <fullName evidence="5">Uncharacterized protein</fullName>
    </submittedName>
</protein>
<dbReference type="CDD" id="cd03129">
    <property type="entry name" value="GAT1_Peptidase_E_like"/>
    <property type="match status" value="1"/>
</dbReference>
<evidence type="ECO:0000313" key="6">
    <source>
        <dbReference type="Proteomes" id="UP000196534"/>
    </source>
</evidence>
<sequence>MGLQIYILKGLKMANIFLCSYFAEVASKINEVVKFQGKDIVFIDTAAKFEEVNFYVGEAVEILENFGAKLRRLDVSCAKNSAALVSSQDEPSCEDEILSAISQCDIIYVSGGNTFYLLNELRKSCAAQAIKNAVKAGKIYIGESAGAIVAAPDTRYATLMDENSAKTSDFTGLNLVDFYIVPHFGCEPFVEAARETMKKFGNSCDLRPINNAEFIAL</sequence>
<evidence type="ECO:0000256" key="3">
    <source>
        <dbReference type="ARBA" id="ARBA00022801"/>
    </source>
</evidence>
<evidence type="ECO:0000256" key="2">
    <source>
        <dbReference type="ARBA" id="ARBA00022670"/>
    </source>
</evidence>
<proteinExistence type="inferred from homology"/>
<dbReference type="PANTHER" id="PTHR20842:SF0">
    <property type="entry name" value="ALPHA-ASPARTYL DIPEPTIDASE"/>
    <property type="match status" value="1"/>
</dbReference>
<dbReference type="InterPro" id="IPR005320">
    <property type="entry name" value="Peptidase_S51"/>
</dbReference>
<dbReference type="GO" id="GO:0008236">
    <property type="term" value="F:serine-type peptidase activity"/>
    <property type="evidence" value="ECO:0007669"/>
    <property type="project" value="UniProtKB-KW"/>
</dbReference>
<gene>
    <name evidence="5" type="ORF">B9N61_03795</name>
</gene>
<comment type="caution">
    <text evidence="5">The sequence shown here is derived from an EMBL/GenBank/DDBJ whole genome shotgun (WGS) entry which is preliminary data.</text>
</comment>
<dbReference type="AlphaFoldDB" id="A0A1Y5NEJ8"/>
<dbReference type="InterPro" id="IPR029062">
    <property type="entry name" value="Class_I_gatase-like"/>
</dbReference>
<evidence type="ECO:0000256" key="4">
    <source>
        <dbReference type="ARBA" id="ARBA00022825"/>
    </source>
</evidence>
<name>A0A1Y5NEJ8_9BACT</name>
<comment type="similarity">
    <text evidence="1">Belongs to the peptidase S51 family.</text>
</comment>
<accession>A0A1Y5NEJ8</accession>
<evidence type="ECO:0000256" key="1">
    <source>
        <dbReference type="ARBA" id="ARBA00006534"/>
    </source>
</evidence>
<evidence type="ECO:0000313" key="5">
    <source>
        <dbReference type="EMBL" id="OUT19296.1"/>
    </source>
</evidence>
<dbReference type="EMBL" id="NDYR01000006">
    <property type="protein sequence ID" value="OUT19296.1"/>
    <property type="molecule type" value="Genomic_DNA"/>
</dbReference>
<keyword evidence="2" id="KW-0645">Protease</keyword>
<keyword evidence="3" id="KW-0378">Hydrolase</keyword>
<dbReference type="Pfam" id="PF03575">
    <property type="entry name" value="Peptidase_S51"/>
    <property type="match status" value="1"/>
</dbReference>
<dbReference type="PANTHER" id="PTHR20842">
    <property type="entry name" value="PROTEASE S51 ALPHA-ASPARTYL DIPEPTIDASE"/>
    <property type="match status" value="1"/>
</dbReference>
<dbReference type="GO" id="GO:0006508">
    <property type="term" value="P:proteolysis"/>
    <property type="evidence" value="ECO:0007669"/>
    <property type="project" value="UniProtKB-KW"/>
</dbReference>
<reference evidence="5 6" key="1">
    <citation type="submission" date="2017-04" db="EMBL/GenBank/DDBJ databases">
        <title>Complete genome of Campylobacter concisus ATCC 33237T and draft genomes for an additional eight well characterized C. concisus strains.</title>
        <authorList>
            <person name="Cornelius A.J."/>
            <person name="Miller W.G."/>
            <person name="Lastovica A.J."/>
            <person name="On S.L."/>
            <person name="French N.P."/>
            <person name="Vandenberg O."/>
            <person name="Biggs P.J."/>
        </authorList>
    </citation>
    <scope>NUCLEOTIDE SEQUENCE [LARGE SCALE GENOMIC DNA]</scope>
    <source>
        <strain evidence="5 6">Lasto205.94</strain>
    </source>
</reference>
<dbReference type="SUPFAM" id="SSF52317">
    <property type="entry name" value="Class I glutamine amidotransferase-like"/>
    <property type="match status" value="1"/>
</dbReference>
<dbReference type="Gene3D" id="3.40.50.880">
    <property type="match status" value="1"/>
</dbReference>